<name>A0A0D3HPD6_9ORYZ</name>
<reference evidence="2" key="2">
    <citation type="submission" date="2015-03" db="UniProtKB">
        <authorList>
            <consortium name="EnsemblPlants"/>
        </authorList>
    </citation>
    <scope>IDENTIFICATION</scope>
</reference>
<dbReference type="Proteomes" id="UP000026960">
    <property type="component" value="Chromosome 11"/>
</dbReference>
<dbReference type="EnsemblPlants" id="OBART11G21060.3">
    <property type="protein sequence ID" value="OBART11G21060.3"/>
    <property type="gene ID" value="OBART11G21060"/>
</dbReference>
<dbReference type="Gramene" id="OBART11G21060.3">
    <property type="protein sequence ID" value="OBART11G21060.3"/>
    <property type="gene ID" value="OBART11G21060"/>
</dbReference>
<evidence type="ECO:0000313" key="2">
    <source>
        <dbReference type="EnsemblPlants" id="OBART11G21060.3"/>
    </source>
</evidence>
<dbReference type="AlphaFoldDB" id="A0A0D3HPD6"/>
<proteinExistence type="predicted"/>
<feature type="region of interest" description="Disordered" evidence="1">
    <location>
        <begin position="18"/>
        <end position="62"/>
    </location>
</feature>
<keyword evidence="3" id="KW-1185">Reference proteome</keyword>
<organism evidence="2">
    <name type="scientific">Oryza barthii</name>
    <dbReference type="NCBI Taxonomy" id="65489"/>
    <lineage>
        <taxon>Eukaryota</taxon>
        <taxon>Viridiplantae</taxon>
        <taxon>Streptophyta</taxon>
        <taxon>Embryophyta</taxon>
        <taxon>Tracheophyta</taxon>
        <taxon>Spermatophyta</taxon>
        <taxon>Magnoliopsida</taxon>
        <taxon>Liliopsida</taxon>
        <taxon>Poales</taxon>
        <taxon>Poaceae</taxon>
        <taxon>BOP clade</taxon>
        <taxon>Oryzoideae</taxon>
        <taxon>Oryzeae</taxon>
        <taxon>Oryzinae</taxon>
        <taxon>Oryza</taxon>
    </lineage>
</organism>
<dbReference type="HOGENOM" id="CLU_2743988_0_0_1"/>
<reference evidence="2" key="1">
    <citation type="journal article" date="2009" name="Rice">
        <title>De Novo Next Generation Sequencing of Plant Genomes.</title>
        <authorList>
            <person name="Rounsley S."/>
            <person name="Marri P.R."/>
            <person name="Yu Y."/>
            <person name="He R."/>
            <person name="Sisneros N."/>
            <person name="Goicoechea J.L."/>
            <person name="Lee S.J."/>
            <person name="Angelova A."/>
            <person name="Kudrna D."/>
            <person name="Luo M."/>
            <person name="Affourtit J."/>
            <person name="Desany B."/>
            <person name="Knight J."/>
            <person name="Niazi F."/>
            <person name="Egholm M."/>
            <person name="Wing R.A."/>
        </authorList>
    </citation>
    <scope>NUCLEOTIDE SEQUENCE [LARGE SCALE GENOMIC DNA]</scope>
    <source>
        <strain evidence="2">cv. IRGC 105608</strain>
    </source>
</reference>
<sequence length="71" mass="7562">MAYPTVWLDTPFLPEMSASNELTETPKTKEPSTATPVLAMTMASDPSPPARGRRDSLAPLDTPMAMALAAN</sequence>
<evidence type="ECO:0000256" key="1">
    <source>
        <dbReference type="SAM" id="MobiDB-lite"/>
    </source>
</evidence>
<protein>
    <submittedName>
        <fullName evidence="2">Uncharacterized protein</fullName>
    </submittedName>
</protein>
<evidence type="ECO:0000313" key="3">
    <source>
        <dbReference type="Proteomes" id="UP000026960"/>
    </source>
</evidence>
<accession>A0A0D3HPD6</accession>